<dbReference type="Proteomes" id="UP000253034">
    <property type="component" value="Unassembled WGS sequence"/>
</dbReference>
<comment type="caution">
    <text evidence="2">The sequence shown here is derived from an EMBL/GenBank/DDBJ whole genome shotgun (WGS) entry which is preliminary data.</text>
</comment>
<keyword evidence="1" id="KW-0175">Coiled coil</keyword>
<dbReference type="OrthoDB" id="334160at2"/>
<accession>A0A369AVP8</accession>
<dbReference type="InterPro" id="IPR014710">
    <property type="entry name" value="RmlC-like_jellyroll"/>
</dbReference>
<evidence type="ECO:0000313" key="3">
    <source>
        <dbReference type="Proteomes" id="UP000253034"/>
    </source>
</evidence>
<keyword evidence="3" id="KW-1185">Reference proteome</keyword>
<evidence type="ECO:0008006" key="4">
    <source>
        <dbReference type="Google" id="ProtNLM"/>
    </source>
</evidence>
<evidence type="ECO:0000313" key="2">
    <source>
        <dbReference type="EMBL" id="RCX13470.1"/>
    </source>
</evidence>
<dbReference type="InterPro" id="IPR018490">
    <property type="entry name" value="cNMP-bd_dom_sf"/>
</dbReference>
<dbReference type="Gene3D" id="2.60.120.10">
    <property type="entry name" value="Jelly Rolls"/>
    <property type="match status" value="1"/>
</dbReference>
<reference evidence="2 3" key="1">
    <citation type="submission" date="2018-07" db="EMBL/GenBank/DDBJ databases">
        <title>Genomic Encyclopedia of Type Strains, Phase IV (KMG-IV): sequencing the most valuable type-strain genomes for metagenomic binning, comparative biology and taxonomic classification.</title>
        <authorList>
            <person name="Goeker M."/>
        </authorList>
    </citation>
    <scope>NUCLEOTIDE SEQUENCE [LARGE SCALE GENOMIC DNA]</scope>
    <source>
        <strain evidence="2 3">DSM 27016</strain>
    </source>
</reference>
<dbReference type="RefSeq" id="WP_114298529.1">
    <property type="nucleotide sequence ID" value="NZ_QPJT01000017.1"/>
</dbReference>
<evidence type="ECO:0000256" key="1">
    <source>
        <dbReference type="SAM" id="Coils"/>
    </source>
</evidence>
<dbReference type="AlphaFoldDB" id="A0A369AVP8"/>
<protein>
    <recommendedName>
        <fullName evidence="4">Cyclic nucleotide-binding domain-containing protein</fullName>
    </recommendedName>
</protein>
<sequence>MGIVPCQSGNYSVKENDIIFNEGQDTQSVNLLLQGKLDAIISHSENACDAPKEQILRNGYRLFSIDQNVFINAADLFNSKKYSFSYIARESSTIYSFAAKSPESVIALIESQKDYAAYMVTSISTLLDLSYSALRDIRQIIKELSNLTDNLIVYFWLLKEKYSFASTPSENFFRDGLDKLQTLKDKNVDLPFKFDKAFLVRDFSEVFETEYLDPSAISTPRVDYYRHILELPLELRKSFFAADAFITEYHLKDASELFYDIYNALKESFCTANEYLERLYCDNKQCIFSEYQKASMDQDLSSHDTVEILKALDFTVLKIKEFAAIYKKQYNHKLDIDITYLELAVNQTKSHASASSIEVRGSGETISEELKDSLEKIVTYSDVPKEIGQAFLANFSTFRHLKNKLSSDNSVRELKSAIAASYFNIYGAVFKKVVSEKNTSRLFSMFLNYSYMDENVLTPEEVNTLYYLSGKQPAPASYSAYGTKDWLINIYSKEKDPSINEFGQDYNDIFREKKKRKELSDKDKFKYDNDLDGRVDFEVKNMLRVAQKLCHGQISVYFPVLHSEMITRDLSKTQVTDSKIQEAIDKIVETDFSIFHREVSYRNADTGIEKEFIMKRVVPDIIRMPIYGCRSLMWQEITGRDRTTPGRLILPAFTGENLNDMLLKLLGNFRWELCRTMMGVSWNDITQKSLTSEYMDYIQFYKKNKDLSEEAKEKVKAQIQKYHNRARDIFTSDYEIWINHESKGIMRLNKVSREILFRHCPFSKAIREMLSKQPRFVDMAAKYENSKAKYVRELENRYNKIVKSGIALDPELEENLNFYKYK</sequence>
<gene>
    <name evidence="2" type="ORF">DFR58_1174</name>
</gene>
<dbReference type="SUPFAM" id="SSF51206">
    <property type="entry name" value="cAMP-binding domain-like"/>
    <property type="match status" value="1"/>
</dbReference>
<feature type="coiled-coil region" evidence="1">
    <location>
        <begin position="698"/>
        <end position="725"/>
    </location>
</feature>
<proteinExistence type="predicted"/>
<name>A0A369AVP8_9FIRM</name>
<organism evidence="2 3">
    <name type="scientific">Anaerobacterium chartisolvens</name>
    <dbReference type="NCBI Taxonomy" id="1297424"/>
    <lineage>
        <taxon>Bacteria</taxon>
        <taxon>Bacillati</taxon>
        <taxon>Bacillota</taxon>
        <taxon>Clostridia</taxon>
        <taxon>Eubacteriales</taxon>
        <taxon>Oscillospiraceae</taxon>
        <taxon>Anaerobacterium</taxon>
    </lineage>
</organism>
<dbReference type="EMBL" id="QPJT01000017">
    <property type="protein sequence ID" value="RCX13470.1"/>
    <property type="molecule type" value="Genomic_DNA"/>
</dbReference>